<dbReference type="Gramene" id="TRITD2Bv1G043360.1">
    <property type="protein sequence ID" value="TRITD2Bv1G043360.1"/>
    <property type="gene ID" value="TRITD2Bv1G043360"/>
</dbReference>
<proteinExistence type="predicted"/>
<gene>
    <name evidence="1" type="ORF">TRITD_2Bv1G043360</name>
</gene>
<protein>
    <submittedName>
        <fullName evidence="1">Uncharacterized protein</fullName>
    </submittedName>
</protein>
<dbReference type="AlphaFoldDB" id="A0A9R1RID7"/>
<sequence>MLVSLSYSTLGHCFNSYNCFGNFSSCTLVLLLSNLIPTSPSSKLWVHLAGGELGRLVGSNSRDFLGSLIKPFGVKFPFLPVCRHHCLGRTDLSVPAQLWGRRVLQLADAGDGLMQRRHRDIAIIDLLKHRESFNWLHQEFYLLLIGDGPFPRWLRFQETRPR</sequence>
<dbReference type="Proteomes" id="UP000324705">
    <property type="component" value="Chromosome 2B"/>
</dbReference>
<evidence type="ECO:0000313" key="2">
    <source>
        <dbReference type="Proteomes" id="UP000324705"/>
    </source>
</evidence>
<reference evidence="1 2" key="1">
    <citation type="submission" date="2017-09" db="EMBL/GenBank/DDBJ databases">
        <authorList>
            <consortium name="International Durum Wheat Genome Sequencing Consortium (IDWGSC)"/>
            <person name="Milanesi L."/>
        </authorList>
    </citation>
    <scope>NUCLEOTIDE SEQUENCE [LARGE SCALE GENOMIC DNA]</scope>
    <source>
        <strain evidence="2">cv. Svevo</strain>
    </source>
</reference>
<dbReference type="EMBL" id="LT934114">
    <property type="protein sequence ID" value="VAH42589.1"/>
    <property type="molecule type" value="Genomic_DNA"/>
</dbReference>
<accession>A0A9R1RID7</accession>
<evidence type="ECO:0000313" key="1">
    <source>
        <dbReference type="EMBL" id="VAH42589.1"/>
    </source>
</evidence>
<organism evidence="1 2">
    <name type="scientific">Triticum turgidum subsp. durum</name>
    <name type="common">Durum wheat</name>
    <name type="synonym">Triticum durum</name>
    <dbReference type="NCBI Taxonomy" id="4567"/>
    <lineage>
        <taxon>Eukaryota</taxon>
        <taxon>Viridiplantae</taxon>
        <taxon>Streptophyta</taxon>
        <taxon>Embryophyta</taxon>
        <taxon>Tracheophyta</taxon>
        <taxon>Spermatophyta</taxon>
        <taxon>Magnoliopsida</taxon>
        <taxon>Liliopsida</taxon>
        <taxon>Poales</taxon>
        <taxon>Poaceae</taxon>
        <taxon>BOP clade</taxon>
        <taxon>Pooideae</taxon>
        <taxon>Triticodae</taxon>
        <taxon>Triticeae</taxon>
        <taxon>Triticinae</taxon>
        <taxon>Triticum</taxon>
    </lineage>
</organism>
<keyword evidence="2" id="KW-1185">Reference proteome</keyword>
<name>A0A9R1RID7_TRITD</name>